<accession>A0A433B9Q9</accession>
<organism evidence="1 2">
    <name type="scientific">Jimgerdemannia flammicorona</name>
    <dbReference type="NCBI Taxonomy" id="994334"/>
    <lineage>
        <taxon>Eukaryota</taxon>
        <taxon>Fungi</taxon>
        <taxon>Fungi incertae sedis</taxon>
        <taxon>Mucoromycota</taxon>
        <taxon>Mucoromycotina</taxon>
        <taxon>Endogonomycetes</taxon>
        <taxon>Endogonales</taxon>
        <taxon>Endogonaceae</taxon>
        <taxon>Jimgerdemannia</taxon>
    </lineage>
</organism>
<reference evidence="1 2" key="1">
    <citation type="journal article" date="2018" name="New Phytol.">
        <title>Phylogenomics of Endogonaceae and evolution of mycorrhizas within Mucoromycota.</title>
        <authorList>
            <person name="Chang Y."/>
            <person name="Desiro A."/>
            <person name="Na H."/>
            <person name="Sandor L."/>
            <person name="Lipzen A."/>
            <person name="Clum A."/>
            <person name="Barry K."/>
            <person name="Grigoriev I.V."/>
            <person name="Martin F.M."/>
            <person name="Stajich J.E."/>
            <person name="Smith M.E."/>
            <person name="Bonito G."/>
            <person name="Spatafora J.W."/>
        </authorList>
    </citation>
    <scope>NUCLEOTIDE SEQUENCE [LARGE SCALE GENOMIC DNA]</scope>
    <source>
        <strain evidence="1 2">GMNB39</strain>
    </source>
</reference>
<evidence type="ECO:0000313" key="2">
    <source>
        <dbReference type="Proteomes" id="UP000268093"/>
    </source>
</evidence>
<keyword evidence="2" id="KW-1185">Reference proteome</keyword>
<protein>
    <submittedName>
        <fullName evidence="1">Uncharacterized protein</fullName>
    </submittedName>
</protein>
<name>A0A433B9Q9_9FUNG</name>
<gene>
    <name evidence="1" type="ORF">BC936DRAFT_139514</name>
</gene>
<sequence>MGGYLGKVGVRASGSVLSSTMVPFFESVTPSRKRFEHQAESMTFTGSMSDLRNLTDAYNWFMEESNVRRRY</sequence>
<dbReference type="AlphaFoldDB" id="A0A433B9Q9"/>
<evidence type="ECO:0000313" key="1">
    <source>
        <dbReference type="EMBL" id="RUP16815.1"/>
    </source>
</evidence>
<proteinExistence type="predicted"/>
<dbReference type="EMBL" id="RBNI01015183">
    <property type="protein sequence ID" value="RUP16815.1"/>
    <property type="molecule type" value="Genomic_DNA"/>
</dbReference>
<dbReference type="Proteomes" id="UP000268093">
    <property type="component" value="Unassembled WGS sequence"/>
</dbReference>
<comment type="caution">
    <text evidence="1">The sequence shown here is derived from an EMBL/GenBank/DDBJ whole genome shotgun (WGS) entry which is preliminary data.</text>
</comment>